<proteinExistence type="predicted"/>
<dbReference type="InterPro" id="IPR017941">
    <property type="entry name" value="Rieske_2Fe-2S"/>
</dbReference>
<protein>
    <recommendedName>
        <fullName evidence="6">Rieske domain-containing protein</fullName>
    </recommendedName>
</protein>
<organism evidence="7 8">
    <name type="scientific">Viridibacterium curvum</name>
    <dbReference type="NCBI Taxonomy" id="1101404"/>
    <lineage>
        <taxon>Bacteria</taxon>
        <taxon>Pseudomonadati</taxon>
        <taxon>Pseudomonadota</taxon>
        <taxon>Betaproteobacteria</taxon>
        <taxon>Rhodocyclales</taxon>
        <taxon>Rhodocyclaceae</taxon>
        <taxon>Viridibacterium</taxon>
    </lineage>
</organism>
<keyword evidence="1" id="KW-0001">2Fe-2S</keyword>
<evidence type="ECO:0000259" key="6">
    <source>
        <dbReference type="PROSITE" id="PS51296"/>
    </source>
</evidence>
<comment type="caution">
    <text evidence="7">The sequence shown here is derived from an EMBL/GenBank/DDBJ whole genome shotgun (WGS) entry which is preliminary data.</text>
</comment>
<dbReference type="Gene3D" id="2.102.10.10">
    <property type="entry name" value="Rieske [2Fe-2S] iron-sulphur domain"/>
    <property type="match status" value="1"/>
</dbReference>
<dbReference type="SUPFAM" id="SSF55961">
    <property type="entry name" value="Bet v1-like"/>
    <property type="match status" value="1"/>
</dbReference>
<dbReference type="Pfam" id="PF19112">
    <property type="entry name" value="VanA_C"/>
    <property type="match status" value="1"/>
</dbReference>
<dbReference type="Gene3D" id="3.90.380.10">
    <property type="entry name" value="Naphthalene 1,2-dioxygenase Alpha Subunit, Chain A, domain 1"/>
    <property type="match status" value="1"/>
</dbReference>
<evidence type="ECO:0000256" key="2">
    <source>
        <dbReference type="ARBA" id="ARBA00022723"/>
    </source>
</evidence>
<keyword evidence="3" id="KW-0560">Oxidoreductase</keyword>
<evidence type="ECO:0000256" key="4">
    <source>
        <dbReference type="ARBA" id="ARBA00023004"/>
    </source>
</evidence>
<keyword evidence="2" id="KW-0479">Metal-binding</keyword>
<evidence type="ECO:0000256" key="3">
    <source>
        <dbReference type="ARBA" id="ARBA00023002"/>
    </source>
</evidence>
<dbReference type="PROSITE" id="PS51296">
    <property type="entry name" value="RIESKE"/>
    <property type="match status" value="1"/>
</dbReference>
<gene>
    <name evidence="7" type="ORF">GCM10025770_19460</name>
</gene>
<name>A0ABP9QND4_9RHOO</name>
<dbReference type="InterPro" id="IPR036922">
    <property type="entry name" value="Rieske_2Fe-2S_sf"/>
</dbReference>
<keyword evidence="5" id="KW-0411">Iron-sulfur</keyword>
<evidence type="ECO:0000313" key="8">
    <source>
        <dbReference type="Proteomes" id="UP001500547"/>
    </source>
</evidence>
<dbReference type="Proteomes" id="UP001500547">
    <property type="component" value="Unassembled WGS sequence"/>
</dbReference>
<dbReference type="InterPro" id="IPR050584">
    <property type="entry name" value="Cholesterol_7-desaturase"/>
</dbReference>
<keyword evidence="8" id="KW-1185">Reference proteome</keyword>
<keyword evidence="4" id="KW-0408">Iron</keyword>
<dbReference type="EMBL" id="BAABLD010000008">
    <property type="protein sequence ID" value="GAA5164858.1"/>
    <property type="molecule type" value="Genomic_DNA"/>
</dbReference>
<feature type="domain" description="Rieske" evidence="6">
    <location>
        <begin position="13"/>
        <end position="116"/>
    </location>
</feature>
<accession>A0ABP9QND4</accession>
<dbReference type="Pfam" id="PF00355">
    <property type="entry name" value="Rieske"/>
    <property type="match status" value="1"/>
</dbReference>
<evidence type="ECO:0000256" key="1">
    <source>
        <dbReference type="ARBA" id="ARBA00022714"/>
    </source>
</evidence>
<sequence length="348" mass="40069">MLVTKQPMLRHFWYALFPMHDLDSGPKPFTLLGEDIVIWKKTDGTPAAARDRCCHRTAKLSKGYVEGDNIVCGYHGWTYDCSGACVKIPQFTTEKIPSGAKIEAYRCVEKYGYVWVALAEPLRPIPDFPEEGKPGYRRIFQLYDTWHCTPMRMMENSFDNSHFSFVHKGTFGDFGNPIPISYGLNETDYGFEAQVSVSVLNPPDAHPITGSTEPRVTRHMVNRYYLPFCRRMGVSYESGIDHMVYNCATPIDDERMVLVQWLYRNDSEEQCSTQKLIDWDTRVTLEDKYILEATDFDVCMDTRRREEFHMPSDKPGLLIRKQILDLMATRGEEEVHRGNLAEREAASA</sequence>
<evidence type="ECO:0000313" key="7">
    <source>
        <dbReference type="EMBL" id="GAA5164858.1"/>
    </source>
</evidence>
<reference evidence="8" key="1">
    <citation type="journal article" date="2019" name="Int. J. Syst. Evol. Microbiol.">
        <title>The Global Catalogue of Microorganisms (GCM) 10K type strain sequencing project: providing services to taxonomists for standard genome sequencing and annotation.</title>
        <authorList>
            <consortium name="The Broad Institute Genomics Platform"/>
            <consortium name="The Broad Institute Genome Sequencing Center for Infectious Disease"/>
            <person name="Wu L."/>
            <person name="Ma J."/>
        </authorList>
    </citation>
    <scope>NUCLEOTIDE SEQUENCE [LARGE SCALE GENOMIC DNA]</scope>
    <source>
        <strain evidence="8">JCM 18715</strain>
    </source>
</reference>
<dbReference type="SUPFAM" id="SSF50022">
    <property type="entry name" value="ISP domain"/>
    <property type="match status" value="1"/>
</dbReference>
<dbReference type="InterPro" id="IPR044043">
    <property type="entry name" value="VanA_C_cat"/>
</dbReference>
<dbReference type="PANTHER" id="PTHR21266:SF60">
    <property type="entry name" value="3-KETOSTEROID-9-ALPHA-MONOOXYGENASE, OXYGENASE COMPONENT"/>
    <property type="match status" value="1"/>
</dbReference>
<dbReference type="RefSeq" id="WP_345532733.1">
    <property type="nucleotide sequence ID" value="NZ_BAABLD010000008.1"/>
</dbReference>
<evidence type="ECO:0000256" key="5">
    <source>
        <dbReference type="ARBA" id="ARBA00023014"/>
    </source>
</evidence>
<dbReference type="PANTHER" id="PTHR21266">
    <property type="entry name" value="IRON-SULFUR DOMAIN CONTAINING PROTEIN"/>
    <property type="match status" value="1"/>
</dbReference>